<evidence type="ECO:0000313" key="1">
    <source>
        <dbReference type="EMBL" id="KKM73773.1"/>
    </source>
</evidence>
<dbReference type="EMBL" id="LAZR01009248">
    <property type="protein sequence ID" value="KKM73773.1"/>
    <property type="molecule type" value="Genomic_DNA"/>
</dbReference>
<dbReference type="Pfam" id="PF18906">
    <property type="entry name" value="Phage_tube_2"/>
    <property type="match status" value="1"/>
</dbReference>
<proteinExistence type="predicted"/>
<dbReference type="InterPro" id="IPR044000">
    <property type="entry name" value="Phage_tube_2"/>
</dbReference>
<accession>A0A0F9JVS0</accession>
<gene>
    <name evidence="1" type="ORF">LCGC14_1407040</name>
</gene>
<comment type="caution">
    <text evidence="1">The sequence shown here is derived from an EMBL/GenBank/DDBJ whole genome shotgun (WGS) entry which is preliminary data.</text>
</comment>
<organism evidence="1">
    <name type="scientific">marine sediment metagenome</name>
    <dbReference type="NCBI Taxonomy" id="412755"/>
    <lineage>
        <taxon>unclassified sequences</taxon>
        <taxon>metagenomes</taxon>
        <taxon>ecological metagenomes</taxon>
    </lineage>
</organism>
<protein>
    <submittedName>
        <fullName evidence="1">Uncharacterized protein</fullName>
    </submittedName>
</protein>
<sequence>MPLDANCTRTGFDPDFTQSNIVSPDPVQHYANMGWVGFMKIRIGDINNVIRVTSADINLKQEITKPDVIDGRIDPTVYQLGPKIVEGSFSMPLIADVADPDTFNDGCPVPADLRSGEAGDVLTTLWCWTTARGEQGRLLFSDAILEIRYANHAAFLFDSAIVNTWSLSIVQGDVITADVSVIGRGRTPAAGEPLAGWVGSNPAITDFLAPARALTWNDATITGMGSCDRAGEALFYSNQVREFNMEINNNADRFYTLNGSLFPIDVNVGKREITGSIKLLGLQEQLRVRAETNSSRFTEKNEIRMAFYIGEDTETSTPTGITFTSRDWTGATAPGSPIFDKRFVAVVFQIEEIAMTNEVLETTVNWHGMASDQFGYEAVSPRTSASFPVWI</sequence>
<reference evidence="1" key="1">
    <citation type="journal article" date="2015" name="Nature">
        <title>Complex archaea that bridge the gap between prokaryotes and eukaryotes.</title>
        <authorList>
            <person name="Spang A."/>
            <person name="Saw J.H."/>
            <person name="Jorgensen S.L."/>
            <person name="Zaremba-Niedzwiedzka K."/>
            <person name="Martijn J."/>
            <person name="Lind A.E."/>
            <person name="van Eijk R."/>
            <person name="Schleper C."/>
            <person name="Guy L."/>
            <person name="Ettema T.J."/>
        </authorList>
    </citation>
    <scope>NUCLEOTIDE SEQUENCE</scope>
</reference>
<name>A0A0F9JVS0_9ZZZZ</name>
<dbReference type="AlphaFoldDB" id="A0A0F9JVS0"/>